<sequence length="193" mass="22331">MNNTETYKRIVDTTYALFAEHGIDKTSMAMIAKEVGITKPAVYYYFSSKEELVDFLFEEICKEIDFAKCFTIEAYTKNNFQAKLLSDGFKMIQDQENDAFFSRVINEYILVSIRNEKYRQTFYSITEGFMNGFVDLLTKGAQFGVVTNEKLTTKAQLLSMVIDNIGNYMLMGFKIDYNEIWAEAVHNVLKSED</sequence>
<dbReference type="PROSITE" id="PS01081">
    <property type="entry name" value="HTH_TETR_1"/>
    <property type="match status" value="1"/>
</dbReference>
<name>A0ABS8YPM9_9BACL</name>
<dbReference type="InterPro" id="IPR023772">
    <property type="entry name" value="DNA-bd_HTH_TetR-type_CS"/>
</dbReference>
<feature type="DNA-binding region" description="H-T-H motif" evidence="2">
    <location>
        <begin position="27"/>
        <end position="46"/>
    </location>
</feature>
<dbReference type="Gene3D" id="1.10.10.60">
    <property type="entry name" value="Homeodomain-like"/>
    <property type="match status" value="1"/>
</dbReference>
<reference evidence="4 5" key="1">
    <citation type="submission" date="2021-11" db="EMBL/GenBank/DDBJ databases">
        <title>Draft genome sequence of Paenibacillus profundus YoMME, a new Gram-positive bacteria with exoelectrogenic properties.</title>
        <authorList>
            <person name="Hubenova Y."/>
            <person name="Hubenova E."/>
            <person name="Manasiev Y."/>
            <person name="Peykov S."/>
            <person name="Mitov M."/>
        </authorList>
    </citation>
    <scope>NUCLEOTIDE SEQUENCE [LARGE SCALE GENOMIC DNA]</scope>
    <source>
        <strain evidence="4 5">YoMME</strain>
    </source>
</reference>
<organism evidence="4 5">
    <name type="scientific">Paenibacillus profundus</name>
    <dbReference type="NCBI Taxonomy" id="1173085"/>
    <lineage>
        <taxon>Bacteria</taxon>
        <taxon>Bacillati</taxon>
        <taxon>Bacillota</taxon>
        <taxon>Bacilli</taxon>
        <taxon>Bacillales</taxon>
        <taxon>Paenibacillaceae</taxon>
        <taxon>Paenibacillus</taxon>
    </lineage>
</organism>
<keyword evidence="1 2" id="KW-0238">DNA-binding</keyword>
<gene>
    <name evidence="4" type="ORF">LQV63_23595</name>
</gene>
<evidence type="ECO:0000256" key="2">
    <source>
        <dbReference type="PROSITE-ProRule" id="PRU00335"/>
    </source>
</evidence>
<evidence type="ECO:0000313" key="5">
    <source>
        <dbReference type="Proteomes" id="UP001199916"/>
    </source>
</evidence>
<dbReference type="InterPro" id="IPR050624">
    <property type="entry name" value="HTH-type_Tx_Regulator"/>
</dbReference>
<proteinExistence type="predicted"/>
<keyword evidence="5" id="KW-1185">Reference proteome</keyword>
<feature type="domain" description="HTH tetR-type" evidence="3">
    <location>
        <begin position="4"/>
        <end position="64"/>
    </location>
</feature>
<dbReference type="Pfam" id="PF00440">
    <property type="entry name" value="TetR_N"/>
    <property type="match status" value="1"/>
</dbReference>
<dbReference type="PRINTS" id="PR00455">
    <property type="entry name" value="HTHTETR"/>
</dbReference>
<dbReference type="PANTHER" id="PTHR43479:SF11">
    <property type="entry name" value="ACREF_ENVCD OPERON REPRESSOR-RELATED"/>
    <property type="match status" value="1"/>
</dbReference>
<dbReference type="RefSeq" id="WP_233698495.1">
    <property type="nucleotide sequence ID" value="NZ_JAJNBZ010000026.1"/>
</dbReference>
<dbReference type="InterPro" id="IPR001647">
    <property type="entry name" value="HTH_TetR"/>
</dbReference>
<dbReference type="Proteomes" id="UP001199916">
    <property type="component" value="Unassembled WGS sequence"/>
</dbReference>
<dbReference type="SUPFAM" id="SSF46689">
    <property type="entry name" value="Homeodomain-like"/>
    <property type="match status" value="1"/>
</dbReference>
<evidence type="ECO:0000313" key="4">
    <source>
        <dbReference type="EMBL" id="MCE5172267.1"/>
    </source>
</evidence>
<dbReference type="EMBL" id="JAJNBZ010000026">
    <property type="protein sequence ID" value="MCE5172267.1"/>
    <property type="molecule type" value="Genomic_DNA"/>
</dbReference>
<protein>
    <submittedName>
        <fullName evidence="4">TetR/AcrR family transcriptional regulator</fullName>
    </submittedName>
</protein>
<evidence type="ECO:0000256" key="1">
    <source>
        <dbReference type="ARBA" id="ARBA00023125"/>
    </source>
</evidence>
<dbReference type="InterPro" id="IPR009057">
    <property type="entry name" value="Homeodomain-like_sf"/>
</dbReference>
<evidence type="ECO:0000259" key="3">
    <source>
        <dbReference type="PROSITE" id="PS50977"/>
    </source>
</evidence>
<accession>A0ABS8YPM9</accession>
<dbReference type="Gene3D" id="1.10.357.10">
    <property type="entry name" value="Tetracycline Repressor, domain 2"/>
    <property type="match status" value="1"/>
</dbReference>
<dbReference type="PANTHER" id="PTHR43479">
    <property type="entry name" value="ACREF/ENVCD OPERON REPRESSOR-RELATED"/>
    <property type="match status" value="1"/>
</dbReference>
<dbReference type="PROSITE" id="PS50977">
    <property type="entry name" value="HTH_TETR_2"/>
    <property type="match status" value="1"/>
</dbReference>
<comment type="caution">
    <text evidence="4">The sequence shown here is derived from an EMBL/GenBank/DDBJ whole genome shotgun (WGS) entry which is preliminary data.</text>
</comment>